<evidence type="ECO:0000313" key="1">
    <source>
        <dbReference type="EMBL" id="GMS95212.1"/>
    </source>
</evidence>
<protein>
    <submittedName>
        <fullName evidence="1">Uncharacterized protein</fullName>
    </submittedName>
</protein>
<accession>A0AAV5TLS5</accession>
<sequence length="136" mass="15368">MADMEKVKAVADQIVQITYDNVIVNSGVCLPPSGNIVRAGNKEVSELQETFLGTVLGPLLLIQSILRNRSWTGGCHLVFILKEPINYMKKHWPNESWWTDEKVKKSSRIQGYIRERRRDEFSASVLQIESGTGIHG</sequence>
<organism evidence="1 2">
    <name type="scientific">Pristionchus entomophagus</name>
    <dbReference type="NCBI Taxonomy" id="358040"/>
    <lineage>
        <taxon>Eukaryota</taxon>
        <taxon>Metazoa</taxon>
        <taxon>Ecdysozoa</taxon>
        <taxon>Nematoda</taxon>
        <taxon>Chromadorea</taxon>
        <taxon>Rhabditida</taxon>
        <taxon>Rhabditina</taxon>
        <taxon>Diplogasteromorpha</taxon>
        <taxon>Diplogasteroidea</taxon>
        <taxon>Neodiplogasteridae</taxon>
        <taxon>Pristionchus</taxon>
    </lineage>
</organism>
<name>A0AAV5TLS5_9BILA</name>
<gene>
    <name evidence="1" type="ORF">PENTCL1PPCAC_17387</name>
</gene>
<dbReference type="Proteomes" id="UP001432027">
    <property type="component" value="Unassembled WGS sequence"/>
</dbReference>
<proteinExistence type="predicted"/>
<comment type="caution">
    <text evidence="1">The sequence shown here is derived from an EMBL/GenBank/DDBJ whole genome shotgun (WGS) entry which is preliminary data.</text>
</comment>
<reference evidence="1" key="1">
    <citation type="submission" date="2023-10" db="EMBL/GenBank/DDBJ databases">
        <title>Genome assembly of Pristionchus species.</title>
        <authorList>
            <person name="Yoshida K."/>
            <person name="Sommer R.J."/>
        </authorList>
    </citation>
    <scope>NUCLEOTIDE SEQUENCE</scope>
    <source>
        <strain evidence="1">RS0144</strain>
    </source>
</reference>
<dbReference type="AlphaFoldDB" id="A0AAV5TLS5"/>
<keyword evidence="2" id="KW-1185">Reference proteome</keyword>
<dbReference type="EMBL" id="BTSX01000004">
    <property type="protein sequence ID" value="GMS95212.1"/>
    <property type="molecule type" value="Genomic_DNA"/>
</dbReference>
<evidence type="ECO:0000313" key="2">
    <source>
        <dbReference type="Proteomes" id="UP001432027"/>
    </source>
</evidence>